<gene>
    <name evidence="2" type="ORF">F511_26006</name>
</gene>
<evidence type="ECO:0000256" key="1">
    <source>
        <dbReference type="SAM" id="MobiDB-lite"/>
    </source>
</evidence>
<evidence type="ECO:0000313" key="2">
    <source>
        <dbReference type="EMBL" id="KZV58582.1"/>
    </source>
</evidence>
<dbReference type="Proteomes" id="UP000250235">
    <property type="component" value="Unassembled WGS sequence"/>
</dbReference>
<feature type="region of interest" description="Disordered" evidence="1">
    <location>
        <begin position="145"/>
        <end position="190"/>
    </location>
</feature>
<proteinExistence type="predicted"/>
<evidence type="ECO:0000313" key="3">
    <source>
        <dbReference type="Proteomes" id="UP000250235"/>
    </source>
</evidence>
<feature type="compositionally biased region" description="Polar residues" evidence="1">
    <location>
        <begin position="166"/>
        <end position="190"/>
    </location>
</feature>
<feature type="region of interest" description="Disordered" evidence="1">
    <location>
        <begin position="206"/>
        <end position="229"/>
    </location>
</feature>
<dbReference type="EMBL" id="KQ986646">
    <property type="protein sequence ID" value="KZV58582.1"/>
    <property type="molecule type" value="Genomic_DNA"/>
</dbReference>
<accession>A0A2Z7DHC1</accession>
<reference evidence="2 3" key="1">
    <citation type="journal article" date="2015" name="Proc. Natl. Acad. Sci. U.S.A.">
        <title>The resurrection genome of Boea hygrometrica: A blueprint for survival of dehydration.</title>
        <authorList>
            <person name="Xiao L."/>
            <person name="Yang G."/>
            <person name="Zhang L."/>
            <person name="Yang X."/>
            <person name="Zhao S."/>
            <person name="Ji Z."/>
            <person name="Zhou Q."/>
            <person name="Hu M."/>
            <person name="Wang Y."/>
            <person name="Chen M."/>
            <person name="Xu Y."/>
            <person name="Jin H."/>
            <person name="Xiao X."/>
            <person name="Hu G."/>
            <person name="Bao F."/>
            <person name="Hu Y."/>
            <person name="Wan P."/>
            <person name="Li L."/>
            <person name="Deng X."/>
            <person name="Kuang T."/>
            <person name="Xiang C."/>
            <person name="Zhu J.K."/>
            <person name="Oliver M.J."/>
            <person name="He Y."/>
        </authorList>
    </citation>
    <scope>NUCLEOTIDE SEQUENCE [LARGE SCALE GENOMIC DNA]</scope>
    <source>
        <strain evidence="3">cv. XS01</strain>
    </source>
</reference>
<protein>
    <submittedName>
        <fullName evidence="2">Uncharacterized protein</fullName>
    </submittedName>
</protein>
<name>A0A2Z7DHC1_9LAMI</name>
<sequence length="325" mass="34874">MVVQGWPNGGPWSCGRWLDTLVKPRAPHGCLRRAPPSRGSTALVQPRLGSWLGLGDRPDLGVVQPIEHAGPLGSLGLNDAGDTADDFVPLASPVRLSWYQSGGSGGVLACCVKLGSHTEFSQGIPRLSVLVHICYKLTGTLYPPPGAPPAGSKPRAAEKPGKPESTYRQQYTSPRRTSGSNPSTESNTNSIRKAIDKYANAMLGIKATTESREPKDINNSSTARSDQRKETVATGYTEHMGATHSSPVQHLMMTWTGPTGPGPTGEHSVQPHHRDFIVTPIADQIGPIDSVSKTECYDLKNHFSEPQCKMTVLPLNSGKPRFDPC</sequence>
<dbReference type="AlphaFoldDB" id="A0A2Z7DHC1"/>
<organism evidence="2 3">
    <name type="scientific">Dorcoceras hygrometricum</name>
    <dbReference type="NCBI Taxonomy" id="472368"/>
    <lineage>
        <taxon>Eukaryota</taxon>
        <taxon>Viridiplantae</taxon>
        <taxon>Streptophyta</taxon>
        <taxon>Embryophyta</taxon>
        <taxon>Tracheophyta</taxon>
        <taxon>Spermatophyta</taxon>
        <taxon>Magnoliopsida</taxon>
        <taxon>eudicotyledons</taxon>
        <taxon>Gunneridae</taxon>
        <taxon>Pentapetalae</taxon>
        <taxon>asterids</taxon>
        <taxon>lamiids</taxon>
        <taxon>Lamiales</taxon>
        <taxon>Gesneriaceae</taxon>
        <taxon>Didymocarpoideae</taxon>
        <taxon>Trichosporeae</taxon>
        <taxon>Loxocarpinae</taxon>
        <taxon>Dorcoceras</taxon>
    </lineage>
</organism>
<keyword evidence="3" id="KW-1185">Reference proteome</keyword>